<reference evidence="5 6" key="1">
    <citation type="journal article" date="2008" name="Appl. Environ. Microbiol.">
        <title>Genomic insights into Mn(II) oxidation by the marine alphaproteobacterium Aurantimonas sp. strain SI85-9A1.</title>
        <authorList>
            <person name="Dick G.J."/>
            <person name="Podell S."/>
            <person name="Johnson H.A."/>
            <person name="Rivera-Espinoza Y."/>
            <person name="Bernier-Latmani R."/>
            <person name="McCarthy J.K."/>
            <person name="Torpey J.W."/>
            <person name="Clement B.G."/>
            <person name="Gaasterland T."/>
            <person name="Tebo B.M."/>
        </authorList>
    </citation>
    <scope>NUCLEOTIDE SEQUENCE [LARGE SCALE GENOMIC DNA]</scope>
    <source>
        <strain evidence="5 6">SI85-9A1</strain>
    </source>
</reference>
<dbReference type="RefSeq" id="WP_009209937.1">
    <property type="nucleotide sequence ID" value="NZ_BBWP01000021.1"/>
</dbReference>
<evidence type="ECO:0000259" key="3">
    <source>
        <dbReference type="Pfam" id="PF00534"/>
    </source>
</evidence>
<name>Q1YMT6_AURMS</name>
<sequence length="353" mass="39220">MKLLLASGTPHLPQLSGGLEVNSHLAALELTRRGHRASVLAKLSVRDGFGMTRFMANCLARRDVSRDRKLGYDVYRSIRPWRDLRGLDRPDIVVVQNGNMVEMGRNFRRDGIASVAYLHGLEFESGPRAWQGAAADLPFSHYIANSEFTADKFQRRFGIRPSIIPPIFPAGEYRTVPRARNVTFINPVPVKGRDLAFAIAERCPEISFLFVRGWPLSGKAEAALRRRAEALGNVHLLDRQSAMKPVYEQTHILLAPSQWEETWGRVASEAQFSGIPVLASLRGGLPEAVGPGGRLLAHNAPADLWAETLRHMWHDEHEHARLSEAAFAHAARAEIDIREQTDRLVAIAEAAAA</sequence>
<proteinExistence type="predicted"/>
<feature type="domain" description="Glycosyltransferase subfamily 4-like N-terminal" evidence="4">
    <location>
        <begin position="17"/>
        <end position="165"/>
    </location>
</feature>
<accession>Q1YMT6</accession>
<dbReference type="BioCyc" id="AURANTIMONAS:SI859A1_02110-MONOMER"/>
<evidence type="ECO:0000256" key="1">
    <source>
        <dbReference type="ARBA" id="ARBA00022676"/>
    </source>
</evidence>
<dbReference type="Pfam" id="PF13439">
    <property type="entry name" value="Glyco_transf_4"/>
    <property type="match status" value="1"/>
</dbReference>
<dbReference type="SUPFAM" id="SSF53756">
    <property type="entry name" value="UDP-Glycosyltransferase/glycogen phosphorylase"/>
    <property type="match status" value="1"/>
</dbReference>
<keyword evidence="2" id="KW-0808">Transferase</keyword>
<dbReference type="InterPro" id="IPR001296">
    <property type="entry name" value="Glyco_trans_1"/>
</dbReference>
<evidence type="ECO:0008006" key="7">
    <source>
        <dbReference type="Google" id="ProtNLM"/>
    </source>
</evidence>
<organism evidence="5 6">
    <name type="scientific">Aurantimonas manganoxydans (strain ATCC BAA-1229 / DSM 21871 / SI85-9A1)</name>
    <dbReference type="NCBI Taxonomy" id="287752"/>
    <lineage>
        <taxon>Bacteria</taxon>
        <taxon>Pseudomonadati</taxon>
        <taxon>Pseudomonadota</taxon>
        <taxon>Alphaproteobacteria</taxon>
        <taxon>Hyphomicrobiales</taxon>
        <taxon>Aurantimonadaceae</taxon>
        <taxon>Aurantimonas</taxon>
    </lineage>
</organism>
<dbReference type="Pfam" id="PF00534">
    <property type="entry name" value="Glycos_transf_1"/>
    <property type="match status" value="1"/>
</dbReference>
<dbReference type="PANTHER" id="PTHR12526">
    <property type="entry name" value="GLYCOSYLTRANSFERASE"/>
    <property type="match status" value="1"/>
</dbReference>
<gene>
    <name evidence="5" type="ORF">SI859A1_02110</name>
</gene>
<feature type="domain" description="Glycosyl transferase family 1" evidence="3">
    <location>
        <begin position="209"/>
        <end position="326"/>
    </location>
</feature>
<evidence type="ECO:0000256" key="2">
    <source>
        <dbReference type="ARBA" id="ARBA00022679"/>
    </source>
</evidence>
<dbReference type="Gene3D" id="3.40.50.2000">
    <property type="entry name" value="Glycogen Phosphorylase B"/>
    <property type="match status" value="2"/>
</dbReference>
<dbReference type="Proteomes" id="UP000000321">
    <property type="component" value="Unassembled WGS sequence"/>
</dbReference>
<dbReference type="OrthoDB" id="503550at2"/>
<dbReference type="EMBL" id="AAPJ01000001">
    <property type="protein sequence ID" value="EAS51295.1"/>
    <property type="molecule type" value="Genomic_DNA"/>
</dbReference>
<dbReference type="PANTHER" id="PTHR12526:SF510">
    <property type="entry name" value="D-INOSITOL 3-PHOSPHATE GLYCOSYLTRANSFERASE"/>
    <property type="match status" value="1"/>
</dbReference>
<dbReference type="HOGENOM" id="CLU_009583_35_2_5"/>
<dbReference type="InterPro" id="IPR028098">
    <property type="entry name" value="Glyco_trans_4-like_N"/>
</dbReference>
<keyword evidence="1" id="KW-0328">Glycosyltransferase</keyword>
<dbReference type="AlphaFoldDB" id="Q1YMT6"/>
<protein>
    <recommendedName>
        <fullName evidence="7">Glycosyltransferase</fullName>
    </recommendedName>
</protein>
<dbReference type="GO" id="GO:0016757">
    <property type="term" value="F:glycosyltransferase activity"/>
    <property type="evidence" value="ECO:0007669"/>
    <property type="project" value="UniProtKB-KW"/>
</dbReference>
<evidence type="ECO:0000313" key="5">
    <source>
        <dbReference type="EMBL" id="EAS51295.1"/>
    </source>
</evidence>
<comment type="caution">
    <text evidence="5">The sequence shown here is derived from an EMBL/GenBank/DDBJ whole genome shotgun (WGS) entry which is preliminary data.</text>
</comment>
<evidence type="ECO:0000313" key="6">
    <source>
        <dbReference type="Proteomes" id="UP000000321"/>
    </source>
</evidence>
<keyword evidence="6" id="KW-1185">Reference proteome</keyword>
<evidence type="ECO:0000259" key="4">
    <source>
        <dbReference type="Pfam" id="PF13439"/>
    </source>
</evidence>